<evidence type="ECO:0000313" key="2">
    <source>
        <dbReference type="Proteomes" id="UP001331515"/>
    </source>
</evidence>
<gene>
    <name evidence="1" type="ORF">CgunFtcFv8_023860</name>
</gene>
<dbReference type="AlphaFoldDB" id="A0AAN8HLL3"/>
<reference evidence="1 2" key="1">
    <citation type="journal article" date="2023" name="Mol. Biol. Evol.">
        <title>Genomics of Secondarily Temperate Adaptation in the Only Non-Antarctic Icefish.</title>
        <authorList>
            <person name="Rivera-Colon A.G."/>
            <person name="Rayamajhi N."/>
            <person name="Minhas B.F."/>
            <person name="Madrigal G."/>
            <person name="Bilyk K.T."/>
            <person name="Yoon V."/>
            <person name="Hune M."/>
            <person name="Gregory S."/>
            <person name="Cheng C.H.C."/>
            <person name="Catchen J.M."/>
        </authorList>
    </citation>
    <scope>NUCLEOTIDE SEQUENCE [LARGE SCALE GENOMIC DNA]</scope>
    <source>
        <tissue evidence="1">White muscle</tissue>
    </source>
</reference>
<evidence type="ECO:0000313" key="1">
    <source>
        <dbReference type="EMBL" id="KAK5920017.1"/>
    </source>
</evidence>
<sequence>MFLSEQKRATVTNQFSHISFYFSLKEPGMQWLPADRKYKDMSAHSAPPDKVSYVSVRGLDLQAVLYQLWFIKEYVS</sequence>
<organism evidence="1 2">
    <name type="scientific">Champsocephalus gunnari</name>
    <name type="common">Mackerel icefish</name>
    <dbReference type="NCBI Taxonomy" id="52237"/>
    <lineage>
        <taxon>Eukaryota</taxon>
        <taxon>Metazoa</taxon>
        <taxon>Chordata</taxon>
        <taxon>Craniata</taxon>
        <taxon>Vertebrata</taxon>
        <taxon>Euteleostomi</taxon>
        <taxon>Actinopterygii</taxon>
        <taxon>Neopterygii</taxon>
        <taxon>Teleostei</taxon>
        <taxon>Neoteleostei</taxon>
        <taxon>Acanthomorphata</taxon>
        <taxon>Eupercaria</taxon>
        <taxon>Perciformes</taxon>
        <taxon>Notothenioidei</taxon>
        <taxon>Channichthyidae</taxon>
        <taxon>Champsocephalus</taxon>
    </lineage>
</organism>
<name>A0AAN8HLL3_CHAGU</name>
<proteinExistence type="predicted"/>
<dbReference type="Proteomes" id="UP001331515">
    <property type="component" value="Unassembled WGS sequence"/>
</dbReference>
<keyword evidence="2" id="KW-1185">Reference proteome</keyword>
<comment type="caution">
    <text evidence="1">The sequence shown here is derived from an EMBL/GenBank/DDBJ whole genome shotgun (WGS) entry which is preliminary data.</text>
</comment>
<dbReference type="EMBL" id="JAURVH010001524">
    <property type="protein sequence ID" value="KAK5920017.1"/>
    <property type="molecule type" value="Genomic_DNA"/>
</dbReference>
<accession>A0AAN8HLL3</accession>
<protein>
    <submittedName>
        <fullName evidence="1">Uncharacterized protein</fullName>
    </submittedName>
</protein>